<organism evidence="2 3">
    <name type="scientific">Phakopsora pachyrhizi</name>
    <name type="common">Asian soybean rust disease fungus</name>
    <dbReference type="NCBI Taxonomy" id="170000"/>
    <lineage>
        <taxon>Eukaryota</taxon>
        <taxon>Fungi</taxon>
        <taxon>Dikarya</taxon>
        <taxon>Basidiomycota</taxon>
        <taxon>Pucciniomycotina</taxon>
        <taxon>Pucciniomycetes</taxon>
        <taxon>Pucciniales</taxon>
        <taxon>Phakopsoraceae</taxon>
        <taxon>Phakopsora</taxon>
    </lineage>
</organism>
<dbReference type="AlphaFoldDB" id="A0AAV0BLC6"/>
<evidence type="ECO:0000313" key="3">
    <source>
        <dbReference type="Proteomes" id="UP001153365"/>
    </source>
</evidence>
<protein>
    <submittedName>
        <fullName evidence="2">Expressed protein</fullName>
    </submittedName>
</protein>
<keyword evidence="3" id="KW-1185">Reference proteome</keyword>
<dbReference type="EMBL" id="CALTRL010005883">
    <property type="protein sequence ID" value="CAH7687524.1"/>
    <property type="molecule type" value="Genomic_DNA"/>
</dbReference>
<feature type="signal peptide" evidence="1">
    <location>
        <begin position="1"/>
        <end position="20"/>
    </location>
</feature>
<feature type="chain" id="PRO_5043885939" evidence="1">
    <location>
        <begin position="21"/>
        <end position="330"/>
    </location>
</feature>
<proteinExistence type="predicted"/>
<evidence type="ECO:0000256" key="1">
    <source>
        <dbReference type="SAM" id="SignalP"/>
    </source>
</evidence>
<gene>
    <name evidence="2" type="ORF">PPACK8108_LOCUS22318</name>
</gene>
<keyword evidence="1" id="KW-0732">Signal</keyword>
<evidence type="ECO:0000313" key="2">
    <source>
        <dbReference type="EMBL" id="CAH7687524.1"/>
    </source>
</evidence>
<accession>A0AAV0BLC6</accession>
<comment type="caution">
    <text evidence="2">The sequence shown here is derived from an EMBL/GenBank/DDBJ whole genome shotgun (WGS) entry which is preliminary data.</text>
</comment>
<dbReference type="Proteomes" id="UP001153365">
    <property type="component" value="Unassembled WGS sequence"/>
</dbReference>
<sequence>MLQSPFSIVLLLSLFAFSKPSPGIFHGAENISYLGDKCLKTETSVKNILTPISKIPFFNKQVLNEKVSGARSFAIYADFHKTLISPDGKNWEQICSLLTEVSKSANILISSRGRNEKMVSELKDIPGIIISEELGMRVTKAGKTTTPFVEEVKKFETIKKITYEVIKSEIANLNLEGFDDIEKTFVFAEKTFKLDFPPSLSRKNRAQISKKVDESISLNKEVSHWKTIYSNGDSLRYFASQKCSKVNVLKEYLLSNSKNYDMMISLGNGDADEEVHKYMNENNFLSIIVRNEGKKKMESFAQYRVNDNLCVYKMLENFIDIKKKEKLDIF</sequence>
<name>A0AAV0BLC6_PHAPC</name>
<reference evidence="2" key="1">
    <citation type="submission" date="2022-06" db="EMBL/GenBank/DDBJ databases">
        <authorList>
            <consortium name="SYNGENTA / RWTH Aachen University"/>
        </authorList>
    </citation>
    <scope>NUCLEOTIDE SEQUENCE</scope>
</reference>